<dbReference type="PROSITE" id="PS50893">
    <property type="entry name" value="ABC_TRANSPORTER_2"/>
    <property type="match status" value="1"/>
</dbReference>
<dbReference type="Gene3D" id="3.40.50.300">
    <property type="entry name" value="P-loop containing nucleotide triphosphate hydrolases"/>
    <property type="match status" value="1"/>
</dbReference>
<dbReference type="Pfam" id="PF08402">
    <property type="entry name" value="TOBE_2"/>
    <property type="match status" value="1"/>
</dbReference>
<dbReference type="InterPro" id="IPR013611">
    <property type="entry name" value="Transp-assoc_OB_typ2"/>
</dbReference>
<dbReference type="PANTHER" id="PTHR43875">
    <property type="entry name" value="MALTODEXTRIN IMPORT ATP-BINDING PROTEIN MSMX"/>
    <property type="match status" value="1"/>
</dbReference>
<evidence type="ECO:0000313" key="7">
    <source>
        <dbReference type="EMBL" id="GEP53589.1"/>
    </source>
</evidence>
<dbReference type="InterPro" id="IPR003439">
    <property type="entry name" value="ABC_transporter-like_ATP-bd"/>
</dbReference>
<feature type="domain" description="ABC transporter" evidence="6">
    <location>
        <begin position="12"/>
        <end position="260"/>
    </location>
</feature>
<dbReference type="GO" id="GO:0005524">
    <property type="term" value="F:ATP binding"/>
    <property type="evidence" value="ECO:0007669"/>
    <property type="project" value="UniProtKB-KW"/>
</dbReference>
<sequence length="380" mass="41033">MTSSANAFQSGVSVRSVSKSFGQTRVLSDISLEIGPREFLTLLGPSGCGKSTLLRIIAGLDHADEGSIALGNQTVDGLLPRERDVAMVFQSYALYPYMTVAENIGLPLLMRRTRSWQRLPLIRRLHPVARAATGTIARDVRRAAEALQIETFLDRKPGQLSGGQRQRVALARAMVRNPRVFLMDEPLSNLDAKLRVAARAEIAELHRRSGVACIYVTHDQVEAMTMSDRVAVMMGGEVLQVAPPAEIYDRPAELRVAEFVGSPKINILPGTVRSDGGIDVPGGALAIQSRLPAGTAVSVGMRPEHCDVAPGLGAGGIHGRVRHRENLGSDLFVHVETAGEHRIVARSVPEIAAAVPPDATVTLRPRPDRALLFDRAGRRL</sequence>
<evidence type="ECO:0000259" key="6">
    <source>
        <dbReference type="PROSITE" id="PS50893"/>
    </source>
</evidence>
<dbReference type="OrthoDB" id="394852at2"/>
<dbReference type="PROSITE" id="PS00211">
    <property type="entry name" value="ABC_TRANSPORTER_1"/>
    <property type="match status" value="1"/>
</dbReference>
<proteinExistence type="inferred from homology"/>
<dbReference type="FunFam" id="3.40.50.300:FF:000042">
    <property type="entry name" value="Maltose/maltodextrin ABC transporter, ATP-binding protein"/>
    <property type="match status" value="1"/>
</dbReference>
<reference evidence="7 8" key="1">
    <citation type="submission" date="2019-07" db="EMBL/GenBank/DDBJ databases">
        <title>Whole genome shotgun sequence of Reyranella soli NBRC 108950.</title>
        <authorList>
            <person name="Hosoyama A."/>
            <person name="Uohara A."/>
            <person name="Ohji S."/>
            <person name="Ichikawa N."/>
        </authorList>
    </citation>
    <scope>NUCLEOTIDE SEQUENCE [LARGE SCALE GENOMIC DNA]</scope>
    <source>
        <strain evidence="7 8">NBRC 108950</strain>
    </source>
</reference>
<dbReference type="SMART" id="SM00382">
    <property type="entry name" value="AAA"/>
    <property type="match status" value="1"/>
</dbReference>
<dbReference type="InterPro" id="IPR012340">
    <property type="entry name" value="NA-bd_OB-fold"/>
</dbReference>
<dbReference type="Gene3D" id="2.40.50.140">
    <property type="entry name" value="Nucleic acid-binding proteins"/>
    <property type="match status" value="1"/>
</dbReference>
<dbReference type="InterPro" id="IPR008995">
    <property type="entry name" value="Mo/tungstate-bd_C_term_dom"/>
</dbReference>
<dbReference type="GO" id="GO:0140359">
    <property type="term" value="F:ABC-type transporter activity"/>
    <property type="evidence" value="ECO:0007669"/>
    <property type="project" value="UniProtKB-ARBA"/>
</dbReference>
<evidence type="ECO:0000256" key="1">
    <source>
        <dbReference type="ARBA" id="ARBA00004417"/>
    </source>
</evidence>
<dbReference type="InterPro" id="IPR047641">
    <property type="entry name" value="ABC_transpr_MalK/UgpC-like"/>
</dbReference>
<dbReference type="GO" id="GO:0055052">
    <property type="term" value="C:ATP-binding cassette (ABC) transporter complex, substrate-binding subunit-containing"/>
    <property type="evidence" value="ECO:0007669"/>
    <property type="project" value="TreeGrafter"/>
</dbReference>
<accession>A0A512N3L7</accession>
<name>A0A512N3L7_9HYPH</name>
<comment type="similarity">
    <text evidence="2">Belongs to the ABC transporter superfamily.</text>
</comment>
<dbReference type="AlphaFoldDB" id="A0A512N3L7"/>
<dbReference type="GO" id="GO:0016887">
    <property type="term" value="F:ATP hydrolysis activity"/>
    <property type="evidence" value="ECO:0007669"/>
    <property type="project" value="InterPro"/>
</dbReference>
<evidence type="ECO:0000256" key="4">
    <source>
        <dbReference type="ARBA" id="ARBA00022741"/>
    </source>
</evidence>
<dbReference type="Gene3D" id="2.40.50.100">
    <property type="match status" value="1"/>
</dbReference>
<dbReference type="Proteomes" id="UP000321058">
    <property type="component" value="Unassembled WGS sequence"/>
</dbReference>
<gene>
    <name evidence="7" type="ORF">RSO01_07550</name>
</gene>
<dbReference type="EMBL" id="BKAJ01000012">
    <property type="protein sequence ID" value="GEP53589.1"/>
    <property type="molecule type" value="Genomic_DNA"/>
</dbReference>
<evidence type="ECO:0000256" key="5">
    <source>
        <dbReference type="ARBA" id="ARBA00022840"/>
    </source>
</evidence>
<dbReference type="SUPFAM" id="SSF50331">
    <property type="entry name" value="MOP-like"/>
    <property type="match status" value="1"/>
</dbReference>
<keyword evidence="8" id="KW-1185">Reference proteome</keyword>
<comment type="subcellular location">
    <subcellularLocation>
        <location evidence="1">Cell inner membrane</location>
        <topology evidence="1">Peripheral membrane protein</topology>
    </subcellularLocation>
</comment>
<protein>
    <submittedName>
        <fullName evidence="7">Sugar ABC transporter ATP-binding protein</fullName>
    </submittedName>
</protein>
<keyword evidence="3" id="KW-0813">Transport</keyword>
<dbReference type="InterPro" id="IPR017871">
    <property type="entry name" value="ABC_transporter-like_CS"/>
</dbReference>
<organism evidence="7 8">
    <name type="scientific">Reyranella soli</name>
    <dbReference type="NCBI Taxonomy" id="1230389"/>
    <lineage>
        <taxon>Bacteria</taxon>
        <taxon>Pseudomonadati</taxon>
        <taxon>Pseudomonadota</taxon>
        <taxon>Alphaproteobacteria</taxon>
        <taxon>Hyphomicrobiales</taxon>
        <taxon>Reyranellaceae</taxon>
        <taxon>Reyranella</taxon>
    </lineage>
</organism>
<keyword evidence="5 7" id="KW-0067">ATP-binding</keyword>
<evidence type="ECO:0000256" key="2">
    <source>
        <dbReference type="ARBA" id="ARBA00005417"/>
    </source>
</evidence>
<evidence type="ECO:0000256" key="3">
    <source>
        <dbReference type="ARBA" id="ARBA00022448"/>
    </source>
</evidence>
<dbReference type="RefSeq" id="WP_147146365.1">
    <property type="nucleotide sequence ID" value="NZ_BKAJ01000012.1"/>
</dbReference>
<comment type="caution">
    <text evidence="7">The sequence shown here is derived from an EMBL/GenBank/DDBJ whole genome shotgun (WGS) entry which is preliminary data.</text>
</comment>
<evidence type="ECO:0000313" key="8">
    <source>
        <dbReference type="Proteomes" id="UP000321058"/>
    </source>
</evidence>
<keyword evidence="4" id="KW-0547">Nucleotide-binding</keyword>
<dbReference type="InterPro" id="IPR027417">
    <property type="entry name" value="P-loop_NTPase"/>
</dbReference>
<dbReference type="SUPFAM" id="SSF52540">
    <property type="entry name" value="P-loop containing nucleoside triphosphate hydrolases"/>
    <property type="match status" value="1"/>
</dbReference>
<dbReference type="Pfam" id="PF00005">
    <property type="entry name" value="ABC_tran"/>
    <property type="match status" value="1"/>
</dbReference>
<dbReference type="InterPro" id="IPR003593">
    <property type="entry name" value="AAA+_ATPase"/>
</dbReference>
<dbReference type="PANTHER" id="PTHR43875:SF10">
    <property type="entry name" value="BLL2173 PROTEIN"/>
    <property type="match status" value="1"/>
</dbReference>